<gene>
    <name evidence="5" type="ORF">CCE28_18585</name>
</gene>
<dbReference type="Gene3D" id="1.10.3210.10">
    <property type="entry name" value="Hypothetical protein af1432"/>
    <property type="match status" value="1"/>
</dbReference>
<evidence type="ECO:0000256" key="2">
    <source>
        <dbReference type="SAM" id="Phobius"/>
    </source>
</evidence>
<dbReference type="SUPFAM" id="SSF158472">
    <property type="entry name" value="HAMP domain-like"/>
    <property type="match status" value="1"/>
</dbReference>
<accession>A0A267MFD5</accession>
<dbReference type="CDD" id="cd00077">
    <property type="entry name" value="HDc"/>
    <property type="match status" value="1"/>
</dbReference>
<dbReference type="PANTHER" id="PTHR43155">
    <property type="entry name" value="CYCLIC DI-GMP PHOSPHODIESTERASE PA4108-RELATED"/>
    <property type="match status" value="1"/>
</dbReference>
<keyword evidence="6" id="KW-1185">Reference proteome</keyword>
<dbReference type="PROSITE" id="PS50885">
    <property type="entry name" value="HAMP"/>
    <property type="match status" value="1"/>
</dbReference>
<dbReference type="OrthoDB" id="9804747at2"/>
<feature type="domain" description="HD-GYP" evidence="4">
    <location>
        <begin position="414"/>
        <end position="606"/>
    </location>
</feature>
<keyword evidence="2" id="KW-0472">Membrane</keyword>
<feature type="transmembrane region" description="Helical" evidence="2">
    <location>
        <begin position="295"/>
        <end position="314"/>
    </location>
</feature>
<name>A0A267MFD5_9FIRM</name>
<dbReference type="SUPFAM" id="SSF109604">
    <property type="entry name" value="HD-domain/PDEase-like"/>
    <property type="match status" value="1"/>
</dbReference>
<dbReference type="Pfam" id="PF00672">
    <property type="entry name" value="HAMP"/>
    <property type="match status" value="1"/>
</dbReference>
<evidence type="ECO:0000313" key="6">
    <source>
        <dbReference type="Proteomes" id="UP000216024"/>
    </source>
</evidence>
<comment type="caution">
    <text evidence="5">The sequence shown here is derived from an EMBL/GenBank/DDBJ whole genome shotgun (WGS) entry which is preliminary data.</text>
</comment>
<dbReference type="CDD" id="cd06225">
    <property type="entry name" value="HAMP"/>
    <property type="match status" value="1"/>
</dbReference>
<keyword evidence="2" id="KW-1133">Transmembrane helix</keyword>
<feature type="domain" description="HAMP" evidence="3">
    <location>
        <begin position="318"/>
        <end position="370"/>
    </location>
</feature>
<feature type="coiled-coil region" evidence="1">
    <location>
        <begin position="365"/>
        <end position="417"/>
    </location>
</feature>
<dbReference type="Proteomes" id="UP000216024">
    <property type="component" value="Unassembled WGS sequence"/>
</dbReference>
<dbReference type="GO" id="GO:0016020">
    <property type="term" value="C:membrane"/>
    <property type="evidence" value="ECO:0007669"/>
    <property type="project" value="InterPro"/>
</dbReference>
<dbReference type="PROSITE" id="PS51832">
    <property type="entry name" value="HD_GYP"/>
    <property type="match status" value="1"/>
</dbReference>
<dbReference type="RefSeq" id="WP_095135234.1">
    <property type="nucleotide sequence ID" value="NZ_NIBG01000025.1"/>
</dbReference>
<reference evidence="5 6" key="1">
    <citation type="submission" date="2017-06" db="EMBL/GenBank/DDBJ databases">
        <title>Draft genome sequence of anaerobic fermentative bacterium Anaeromicrobium sediminis DY2726D isolated from West Pacific Ocean sediments.</title>
        <authorList>
            <person name="Zeng X."/>
        </authorList>
    </citation>
    <scope>NUCLEOTIDE SEQUENCE [LARGE SCALE GENOMIC DNA]</scope>
    <source>
        <strain evidence="5 6">DY2726D</strain>
    </source>
</reference>
<dbReference type="InterPro" id="IPR003660">
    <property type="entry name" value="HAMP_dom"/>
</dbReference>
<dbReference type="Gene3D" id="6.10.340.10">
    <property type="match status" value="1"/>
</dbReference>
<evidence type="ECO:0000259" key="4">
    <source>
        <dbReference type="PROSITE" id="PS51832"/>
    </source>
</evidence>
<dbReference type="SMART" id="SM00471">
    <property type="entry name" value="HDc"/>
    <property type="match status" value="1"/>
</dbReference>
<sequence>MSKKYLLKYRVKLCLLCICLITSLTFIMIIGQYVYINKLSKEMFMYERQALTKQILNRFEYMDKMYLLAEEETQKKVVGIGLYINKLYDKKGEEIFNNWKLQGYKYNYPWIDLYIIDENNVIKMSTDKEDIGLDFNKYPKFSKKLNRIREDGNLYIDRSVKAINSGEIKRYTYLPTRDKKYIIEVSTDMSKVNNILSEEDMFYFVKEMIEENKFVKDIKLYDDYGYVYIDEKSGKLKREDGSQKLKKAIRENRIIEEKIENTWYQYVPYSEDGMMKGFVAIYDDTWVKGQLWNNIIKILIGLLLMILLVIYFSFKYVDNISKPIEDLVNVTKSVTKGNFNVRANVDYNDEIRIVSKNFNSMLDYINELMGERKEKERRLREQNLKIIHNNEEISALYEQTKAMNDELNDLLKINQENTVNLISVLINAIDAKDDYLRGHCSRVMDYSVAIAEKMDLSQKEIMDLKYGSILHDIGKIGIAEKILNKDGRFTDDEYEVIKTHPEIGYGIIKDVKELSEAKRIVYEHHERIDGRGYPNGLKGEQMHKLSKIVAVADAYDAMTSKRPYRKVPLTIDEAIEELIKNMDAQFDREVVEVFIEYLKEPNEQIA</sequence>
<dbReference type="SMART" id="SM00304">
    <property type="entry name" value="HAMP"/>
    <property type="match status" value="1"/>
</dbReference>
<proteinExistence type="predicted"/>
<dbReference type="InterPro" id="IPR003607">
    <property type="entry name" value="HD/PDEase_dom"/>
</dbReference>
<feature type="transmembrane region" description="Helical" evidence="2">
    <location>
        <begin position="12"/>
        <end position="35"/>
    </location>
</feature>
<keyword evidence="2" id="KW-0812">Transmembrane</keyword>
<dbReference type="GO" id="GO:0007165">
    <property type="term" value="P:signal transduction"/>
    <property type="evidence" value="ECO:0007669"/>
    <property type="project" value="InterPro"/>
</dbReference>
<keyword evidence="1" id="KW-0175">Coiled coil</keyword>
<dbReference type="EMBL" id="NIBG01000025">
    <property type="protein sequence ID" value="PAB57513.1"/>
    <property type="molecule type" value="Genomic_DNA"/>
</dbReference>
<dbReference type="InterPro" id="IPR037522">
    <property type="entry name" value="HD_GYP_dom"/>
</dbReference>
<organism evidence="5 6">
    <name type="scientific">Anaeromicrobium sediminis</name>
    <dbReference type="NCBI Taxonomy" id="1478221"/>
    <lineage>
        <taxon>Bacteria</taxon>
        <taxon>Bacillati</taxon>
        <taxon>Bacillota</taxon>
        <taxon>Clostridia</taxon>
        <taxon>Peptostreptococcales</taxon>
        <taxon>Thermotaleaceae</taxon>
        <taxon>Anaeromicrobium</taxon>
    </lineage>
</organism>
<evidence type="ECO:0000259" key="3">
    <source>
        <dbReference type="PROSITE" id="PS50885"/>
    </source>
</evidence>
<evidence type="ECO:0000313" key="5">
    <source>
        <dbReference type="EMBL" id="PAB57513.1"/>
    </source>
</evidence>
<dbReference type="AlphaFoldDB" id="A0A267MFD5"/>
<protein>
    <submittedName>
        <fullName evidence="5">Uncharacterized protein</fullName>
    </submittedName>
</protein>
<dbReference type="Pfam" id="PF13487">
    <property type="entry name" value="HD_5"/>
    <property type="match status" value="1"/>
</dbReference>
<evidence type="ECO:0000256" key="1">
    <source>
        <dbReference type="SAM" id="Coils"/>
    </source>
</evidence>